<keyword evidence="3" id="KW-0813">Transport</keyword>
<evidence type="ECO:0000256" key="6">
    <source>
        <dbReference type="ARBA" id="ARBA00022692"/>
    </source>
</evidence>
<dbReference type="Pfam" id="PF03544">
    <property type="entry name" value="TonB_C"/>
    <property type="match status" value="1"/>
</dbReference>
<keyword evidence="7" id="KW-0653">Protein transport</keyword>
<evidence type="ECO:0000313" key="14">
    <source>
        <dbReference type="Proteomes" id="UP000696184"/>
    </source>
</evidence>
<dbReference type="InterPro" id="IPR037682">
    <property type="entry name" value="TonB_C"/>
</dbReference>
<dbReference type="PANTHER" id="PTHR33446:SF2">
    <property type="entry name" value="PROTEIN TONB"/>
    <property type="match status" value="1"/>
</dbReference>
<evidence type="ECO:0000313" key="13">
    <source>
        <dbReference type="EMBL" id="MBI6548094.1"/>
    </source>
</evidence>
<keyword evidence="5" id="KW-0997">Cell inner membrane</keyword>
<evidence type="ECO:0000256" key="7">
    <source>
        <dbReference type="ARBA" id="ARBA00022927"/>
    </source>
</evidence>
<dbReference type="Proteomes" id="UP000696184">
    <property type="component" value="Unassembled WGS sequence"/>
</dbReference>
<sequence length="273" mass="29765">MTNTAILDNPVAHSPLTSPKGLLVGILIAILLHISLIWLFNRHASYDDDTAHHINNNAPATGLSITMVAASSWESEPEPVSPPPPLLTAPESPTTPEIVLDKTVHPENRVEKPLESNNPKKRKKQQKEKPQEMAEKKPAPSSQVQKDSHTEQETNGSNQINSQGSMSRAATSQPLVGQGNSEVDNYRARLRQEIERHKDYPRKAKRMKQQGTVTVNFTLLSDGTLTTAKVVNSSGNSTLDNAALNAINRTSSVGPIPADIPSDVTLQLDFKLD</sequence>
<keyword evidence="9 11" id="KW-0472">Membrane</keyword>
<evidence type="ECO:0000256" key="11">
    <source>
        <dbReference type="SAM" id="Phobius"/>
    </source>
</evidence>
<feature type="compositionally biased region" description="Low complexity" evidence="10">
    <location>
        <begin position="88"/>
        <end position="97"/>
    </location>
</feature>
<evidence type="ECO:0000256" key="9">
    <source>
        <dbReference type="ARBA" id="ARBA00023136"/>
    </source>
</evidence>
<feature type="compositionally biased region" description="Basic and acidic residues" evidence="10">
    <location>
        <begin position="99"/>
        <end position="114"/>
    </location>
</feature>
<dbReference type="NCBIfam" id="TIGR01352">
    <property type="entry name" value="tonB_Cterm"/>
    <property type="match status" value="1"/>
</dbReference>
<comment type="subcellular location">
    <subcellularLocation>
        <location evidence="1">Cell inner membrane</location>
        <topology evidence="1">Single-pass membrane protein</topology>
        <orientation evidence="1">Periplasmic side</orientation>
    </subcellularLocation>
</comment>
<dbReference type="InterPro" id="IPR051045">
    <property type="entry name" value="TonB-dependent_transducer"/>
</dbReference>
<gene>
    <name evidence="13" type="ORF">H8A87_04985</name>
</gene>
<evidence type="ECO:0000256" key="2">
    <source>
        <dbReference type="ARBA" id="ARBA00006555"/>
    </source>
</evidence>
<dbReference type="PANTHER" id="PTHR33446">
    <property type="entry name" value="PROTEIN TONB-RELATED"/>
    <property type="match status" value="1"/>
</dbReference>
<evidence type="ECO:0000256" key="10">
    <source>
        <dbReference type="SAM" id="MobiDB-lite"/>
    </source>
</evidence>
<dbReference type="SUPFAM" id="SSF74653">
    <property type="entry name" value="TolA/TonB C-terminal domain"/>
    <property type="match status" value="1"/>
</dbReference>
<evidence type="ECO:0000256" key="3">
    <source>
        <dbReference type="ARBA" id="ARBA00022448"/>
    </source>
</evidence>
<evidence type="ECO:0000256" key="4">
    <source>
        <dbReference type="ARBA" id="ARBA00022475"/>
    </source>
</evidence>
<protein>
    <submittedName>
        <fullName evidence="13">Energy transducer TonB</fullName>
    </submittedName>
</protein>
<evidence type="ECO:0000256" key="5">
    <source>
        <dbReference type="ARBA" id="ARBA00022519"/>
    </source>
</evidence>
<keyword evidence="14" id="KW-1185">Reference proteome</keyword>
<evidence type="ECO:0000256" key="8">
    <source>
        <dbReference type="ARBA" id="ARBA00022989"/>
    </source>
</evidence>
<dbReference type="PROSITE" id="PS52015">
    <property type="entry name" value="TONB_CTD"/>
    <property type="match status" value="1"/>
</dbReference>
<feature type="compositionally biased region" description="Polar residues" evidence="10">
    <location>
        <begin position="153"/>
        <end position="183"/>
    </location>
</feature>
<feature type="transmembrane region" description="Helical" evidence="11">
    <location>
        <begin position="22"/>
        <end position="40"/>
    </location>
</feature>
<keyword evidence="8 11" id="KW-1133">Transmembrane helix</keyword>
<keyword evidence="4" id="KW-1003">Cell membrane</keyword>
<comment type="similarity">
    <text evidence="2">Belongs to the TonB family.</text>
</comment>
<keyword evidence="6 11" id="KW-0812">Transmembrane</keyword>
<dbReference type="RefSeq" id="WP_198688887.1">
    <property type="nucleotide sequence ID" value="NZ_CAWPUD010000019.1"/>
</dbReference>
<dbReference type="EMBL" id="JACOII010000022">
    <property type="protein sequence ID" value="MBI6548094.1"/>
    <property type="molecule type" value="Genomic_DNA"/>
</dbReference>
<organism evidence="13 14">
    <name type="scientific">Xenorhabdus lircayensis</name>
    <dbReference type="NCBI Taxonomy" id="2763499"/>
    <lineage>
        <taxon>Bacteria</taxon>
        <taxon>Pseudomonadati</taxon>
        <taxon>Pseudomonadota</taxon>
        <taxon>Gammaproteobacteria</taxon>
        <taxon>Enterobacterales</taxon>
        <taxon>Morganellaceae</taxon>
        <taxon>Xenorhabdus</taxon>
    </lineage>
</organism>
<accession>A0ABS0U3P1</accession>
<dbReference type="InterPro" id="IPR006260">
    <property type="entry name" value="TonB/TolA_C"/>
</dbReference>
<comment type="caution">
    <text evidence="13">The sequence shown here is derived from an EMBL/GenBank/DDBJ whole genome shotgun (WGS) entry which is preliminary data.</text>
</comment>
<dbReference type="Gene3D" id="3.30.1150.10">
    <property type="match status" value="1"/>
</dbReference>
<evidence type="ECO:0000259" key="12">
    <source>
        <dbReference type="PROSITE" id="PS52015"/>
    </source>
</evidence>
<evidence type="ECO:0000256" key="1">
    <source>
        <dbReference type="ARBA" id="ARBA00004383"/>
    </source>
</evidence>
<feature type="compositionally biased region" description="Basic and acidic residues" evidence="10">
    <location>
        <begin position="127"/>
        <end position="138"/>
    </location>
</feature>
<proteinExistence type="inferred from homology"/>
<reference evidence="13 14" key="1">
    <citation type="submission" date="2020-08" db="EMBL/GenBank/DDBJ databases">
        <title>Description of Xenorhabdus lircayensis sp. nov., the symbiotic bacterium associated with the entomopathogenic nematode Steirnernema unicornum.</title>
        <authorList>
            <person name="Castaneda-Alvarez C."/>
            <person name="Prodan S."/>
            <person name="Zamorano A."/>
            <person name="San-Blas E."/>
            <person name="Aballay E."/>
        </authorList>
    </citation>
    <scope>NUCLEOTIDE SEQUENCE [LARGE SCALE GENOMIC DNA]</scope>
    <source>
        <strain evidence="13 14">VLS</strain>
    </source>
</reference>
<feature type="domain" description="TonB C-terminal" evidence="12">
    <location>
        <begin position="185"/>
        <end position="273"/>
    </location>
</feature>
<name>A0ABS0U3P1_9GAMM</name>
<feature type="region of interest" description="Disordered" evidence="10">
    <location>
        <begin position="73"/>
        <end position="184"/>
    </location>
</feature>